<protein>
    <submittedName>
        <fullName evidence="2">ATP-binding protein</fullName>
    </submittedName>
</protein>
<dbReference type="InterPro" id="IPR049945">
    <property type="entry name" value="AAA_22"/>
</dbReference>
<dbReference type="GO" id="GO:0005524">
    <property type="term" value="F:ATP binding"/>
    <property type="evidence" value="ECO:0007669"/>
    <property type="project" value="UniProtKB-KW"/>
</dbReference>
<evidence type="ECO:0000313" key="2">
    <source>
        <dbReference type="EMBL" id="NNU44779.1"/>
    </source>
</evidence>
<reference evidence="2 3" key="1">
    <citation type="submission" date="2020-05" db="EMBL/GenBank/DDBJ databases">
        <authorList>
            <person name="Khan S.A."/>
            <person name="Jeon C.O."/>
            <person name="Chun B.H."/>
        </authorList>
    </citation>
    <scope>NUCLEOTIDE SEQUENCE [LARGE SCALE GENOMIC DNA]</scope>
    <source>
        <strain evidence="2 3">B156</strain>
    </source>
</reference>
<accession>A0A849KSC4</accession>
<name>A0A849KSC4_9BURK</name>
<proteinExistence type="predicted"/>
<comment type="caution">
    <text evidence="2">The sequence shown here is derived from an EMBL/GenBank/DDBJ whole genome shotgun (WGS) entry which is preliminary data.</text>
</comment>
<keyword evidence="2" id="KW-0067">ATP-binding</keyword>
<sequence length="300" mass="32953">MNHLIDFWPSLKAINDCIRTEAETADDAVLLAVHEPMPLKVREVGTGAEQARTEGELLDAFLAPADDGSAVVVAITGDSGVGKSHMIRWLHAQLQRHLQRDRLVIVLVPKTASLRQVVELMLAPLEGKEFGRLRQELGRATDTLNPETASRMLATALTIELKAREKQWIAELKAGNANDRSLRERALHARGLQTVLFQGRPSIIGSNRCCCGSLARHSMEAANHLRAIRGASCPGISQCPRISTSPQSPARPKSTSSICRVTTAPARRWRHGCCKTNWMLRSGASSASRRHWASARSRRS</sequence>
<keyword evidence="3" id="KW-1185">Reference proteome</keyword>
<dbReference type="AlphaFoldDB" id="A0A849KSC4"/>
<gene>
    <name evidence="2" type="ORF">HK415_18865</name>
</gene>
<evidence type="ECO:0000313" key="3">
    <source>
        <dbReference type="Proteomes" id="UP000552954"/>
    </source>
</evidence>
<keyword evidence="2" id="KW-0547">Nucleotide-binding</keyword>
<organism evidence="2 3">
    <name type="scientific">Ramlibacter montanisoli</name>
    <dbReference type="NCBI Taxonomy" id="2732512"/>
    <lineage>
        <taxon>Bacteria</taxon>
        <taxon>Pseudomonadati</taxon>
        <taxon>Pseudomonadota</taxon>
        <taxon>Betaproteobacteria</taxon>
        <taxon>Burkholderiales</taxon>
        <taxon>Comamonadaceae</taxon>
        <taxon>Ramlibacter</taxon>
    </lineage>
</organism>
<dbReference type="Proteomes" id="UP000552954">
    <property type="component" value="Unassembled WGS sequence"/>
</dbReference>
<evidence type="ECO:0000259" key="1">
    <source>
        <dbReference type="Pfam" id="PF13401"/>
    </source>
</evidence>
<dbReference type="EMBL" id="JABFCS010000001">
    <property type="protein sequence ID" value="NNU44779.1"/>
    <property type="molecule type" value="Genomic_DNA"/>
</dbReference>
<dbReference type="Pfam" id="PF13401">
    <property type="entry name" value="AAA_22"/>
    <property type="match status" value="1"/>
</dbReference>
<feature type="domain" description="ORC1/DEAH AAA+ ATPase" evidence="1">
    <location>
        <begin position="72"/>
        <end position="146"/>
    </location>
</feature>
<reference evidence="2 3" key="2">
    <citation type="submission" date="2020-06" db="EMBL/GenBank/DDBJ databases">
        <title>Ramlibacter rhizophilus sp. nov., isolated from rhizosphere soil of national flower Mugunghwa from South Korea.</title>
        <authorList>
            <person name="Zheng-Fei Y."/>
            <person name="Huan T."/>
        </authorList>
    </citation>
    <scope>NUCLEOTIDE SEQUENCE [LARGE SCALE GENOMIC DNA]</scope>
    <source>
        <strain evidence="2 3">B156</strain>
    </source>
</reference>
<dbReference type="GO" id="GO:0016887">
    <property type="term" value="F:ATP hydrolysis activity"/>
    <property type="evidence" value="ECO:0007669"/>
    <property type="project" value="InterPro"/>
</dbReference>